<comment type="caution">
    <text evidence="1">The sequence shown here is derived from an EMBL/GenBank/DDBJ whole genome shotgun (WGS) entry which is preliminary data.</text>
</comment>
<protein>
    <submittedName>
        <fullName evidence="1">Uncharacterized protein</fullName>
    </submittedName>
</protein>
<gene>
    <name evidence="1" type="ORF">Pint_36401</name>
</gene>
<evidence type="ECO:0000313" key="1">
    <source>
        <dbReference type="EMBL" id="KAJ0027771.1"/>
    </source>
</evidence>
<name>A0ACC0Y087_9ROSI</name>
<sequence>MRIRKRQVPSPLSSLSPVPVVSDPHFNRPPPVVQLHPHHNLAQPHARKSYGYSQRSDHPNQPIGTIGHNNNDLDDGDGSVAQTHKKIDSLVLLQGKDYERGKEQDGDGDGDEDEEEEDEEKSCNDSRNKSILDAEIVLNGIAVSSSHLSSSHQVVGRWCEGEKAFPLKKRRGSFERRGNEETSALILDDEKDNIHKKMKMKTKVMKTKMNKKFGLDSHLNEQEDNKETTATKESSNAVVDDDTNNNISSSTTTSANKKRARGGALMEGSRCSRVNGRGWRCCQQTLVGYSLCEHHLGKGRLRSMTSVRSRSLGNTGNNESTLLLSSSSNASSSNSTAAVTSTSSSLTEEPKKPNAATEVLEEEKDEEKRPLMMTTTKKRMKLGTVKARSISSLLGQTNNDQLTVGDNNR</sequence>
<accession>A0ACC0Y087</accession>
<reference evidence="2" key="1">
    <citation type="journal article" date="2023" name="G3 (Bethesda)">
        <title>Genome assembly and association tests identify interacting loci associated with vigor, precocity, and sex in interspecific pistachio rootstocks.</title>
        <authorList>
            <person name="Palmer W."/>
            <person name="Jacygrad E."/>
            <person name="Sagayaradj S."/>
            <person name="Cavanaugh K."/>
            <person name="Han R."/>
            <person name="Bertier L."/>
            <person name="Beede B."/>
            <person name="Kafkas S."/>
            <person name="Golino D."/>
            <person name="Preece J."/>
            <person name="Michelmore R."/>
        </authorList>
    </citation>
    <scope>NUCLEOTIDE SEQUENCE [LARGE SCALE GENOMIC DNA]</scope>
</reference>
<keyword evidence="2" id="KW-1185">Reference proteome</keyword>
<dbReference type="EMBL" id="CM047744">
    <property type="protein sequence ID" value="KAJ0027771.1"/>
    <property type="molecule type" value="Genomic_DNA"/>
</dbReference>
<evidence type="ECO:0000313" key="2">
    <source>
        <dbReference type="Proteomes" id="UP001163603"/>
    </source>
</evidence>
<proteinExistence type="predicted"/>
<organism evidence="1 2">
    <name type="scientific">Pistacia integerrima</name>
    <dbReference type="NCBI Taxonomy" id="434235"/>
    <lineage>
        <taxon>Eukaryota</taxon>
        <taxon>Viridiplantae</taxon>
        <taxon>Streptophyta</taxon>
        <taxon>Embryophyta</taxon>
        <taxon>Tracheophyta</taxon>
        <taxon>Spermatophyta</taxon>
        <taxon>Magnoliopsida</taxon>
        <taxon>eudicotyledons</taxon>
        <taxon>Gunneridae</taxon>
        <taxon>Pentapetalae</taxon>
        <taxon>rosids</taxon>
        <taxon>malvids</taxon>
        <taxon>Sapindales</taxon>
        <taxon>Anacardiaceae</taxon>
        <taxon>Pistacia</taxon>
    </lineage>
</organism>
<dbReference type="Proteomes" id="UP001163603">
    <property type="component" value="Chromosome 9"/>
</dbReference>